<comment type="caution">
    <text evidence="7">The sequence shown here is derived from an EMBL/GenBank/DDBJ whole genome shotgun (WGS) entry which is preliminary data.</text>
</comment>
<evidence type="ECO:0000256" key="4">
    <source>
        <dbReference type="ARBA" id="ARBA00022960"/>
    </source>
</evidence>
<dbReference type="HAMAP" id="MF_02207">
    <property type="entry name" value="MreB"/>
    <property type="match status" value="1"/>
</dbReference>
<dbReference type="GO" id="GO:0005524">
    <property type="term" value="F:ATP binding"/>
    <property type="evidence" value="ECO:0007669"/>
    <property type="project" value="UniProtKB-KW"/>
</dbReference>
<evidence type="ECO:0000256" key="3">
    <source>
        <dbReference type="ARBA" id="ARBA00022840"/>
    </source>
</evidence>
<comment type="caution">
    <text evidence="6">Lacks conserved residue(s) required for the propagation of feature annotation.</text>
</comment>
<evidence type="ECO:0000313" key="7">
    <source>
        <dbReference type="EMBL" id="OIP95605.1"/>
    </source>
</evidence>
<feature type="binding site" evidence="6">
    <location>
        <begin position="170"/>
        <end position="172"/>
    </location>
    <ligand>
        <name>ATP</name>
        <dbReference type="ChEBI" id="CHEBI:30616"/>
    </ligand>
</feature>
<comment type="function">
    <text evidence="6">Forms membrane-associated dynamic filaments that are essential for cell shape determination. Acts by regulating cell wall synthesis and cell elongation, and thus cell shape. A feedback loop between cell geometry and MreB localization may maintain elongated cell shape by targeting cell wall growth to regions of negative cell wall curvature.</text>
</comment>
<dbReference type="Gene3D" id="3.30.420.40">
    <property type="match status" value="2"/>
</dbReference>
<feature type="binding site" evidence="6">
    <location>
        <begin position="218"/>
        <end position="221"/>
    </location>
    <ligand>
        <name>ATP</name>
        <dbReference type="ChEBI" id="CHEBI:30616"/>
    </ligand>
</feature>
<dbReference type="Proteomes" id="UP000183245">
    <property type="component" value="Unassembled WGS sequence"/>
</dbReference>
<name>A0A1J5IEW5_9BACT</name>
<evidence type="ECO:0000256" key="5">
    <source>
        <dbReference type="ARBA" id="ARBA00023458"/>
    </source>
</evidence>
<evidence type="ECO:0000256" key="1">
    <source>
        <dbReference type="ARBA" id="ARBA00022490"/>
    </source>
</evidence>
<keyword evidence="1 6" id="KW-0963">Cytoplasm</keyword>
<organism evidence="7 8">
    <name type="scientific">Candidatus Wirthbacteria bacterium CG2_30_54_11</name>
    <dbReference type="NCBI Taxonomy" id="1817892"/>
    <lineage>
        <taxon>Bacteria</taxon>
        <taxon>Candidatus Wirthbacteria</taxon>
    </lineage>
</organism>
<dbReference type="CDD" id="cd10225">
    <property type="entry name" value="ASKHA_NBD_MreB-like"/>
    <property type="match status" value="1"/>
</dbReference>
<dbReference type="NCBIfam" id="TIGR00904">
    <property type="entry name" value="mreB"/>
    <property type="match status" value="1"/>
</dbReference>
<feature type="binding site" evidence="6">
    <location>
        <begin position="22"/>
        <end position="24"/>
    </location>
    <ligand>
        <name>ATP</name>
        <dbReference type="ChEBI" id="CHEBI:30616"/>
    </ligand>
</feature>
<reference evidence="7 8" key="1">
    <citation type="journal article" date="2016" name="Environ. Microbiol.">
        <title>Genomic resolution of a cold subsurface aquifer community provides metabolic insights for novel microbes adapted to high CO concentrations.</title>
        <authorList>
            <person name="Probst A.J."/>
            <person name="Castelle C.J."/>
            <person name="Singh A."/>
            <person name="Brown C.T."/>
            <person name="Anantharaman K."/>
            <person name="Sharon I."/>
            <person name="Hug L.A."/>
            <person name="Burstein D."/>
            <person name="Emerson J.B."/>
            <person name="Thomas B.C."/>
            <person name="Banfield J.F."/>
        </authorList>
    </citation>
    <scope>NUCLEOTIDE SEQUENCE [LARGE SCALE GENOMIC DNA]</scope>
    <source>
        <strain evidence="7">CG2_30_54_11</strain>
    </source>
</reference>
<proteinExistence type="inferred from homology"/>
<dbReference type="GO" id="GO:0005737">
    <property type="term" value="C:cytoplasm"/>
    <property type="evidence" value="ECO:0007669"/>
    <property type="project" value="UniProtKB-SubCell"/>
</dbReference>
<dbReference type="NCBIfam" id="NF010539">
    <property type="entry name" value="PRK13927.1"/>
    <property type="match status" value="1"/>
</dbReference>
<evidence type="ECO:0000256" key="2">
    <source>
        <dbReference type="ARBA" id="ARBA00022741"/>
    </source>
</evidence>
<dbReference type="AlphaFoldDB" id="A0A1J5IEW5"/>
<dbReference type="PANTHER" id="PTHR42749">
    <property type="entry name" value="CELL SHAPE-DETERMINING PROTEIN MREB"/>
    <property type="match status" value="1"/>
</dbReference>
<dbReference type="PANTHER" id="PTHR42749:SF1">
    <property type="entry name" value="CELL SHAPE-DETERMINING PROTEIN MREB"/>
    <property type="match status" value="1"/>
</dbReference>
<evidence type="ECO:0000256" key="6">
    <source>
        <dbReference type="HAMAP-Rule" id="MF_02207"/>
    </source>
</evidence>
<dbReference type="GO" id="GO:0000902">
    <property type="term" value="P:cell morphogenesis"/>
    <property type="evidence" value="ECO:0007669"/>
    <property type="project" value="InterPro"/>
</dbReference>
<gene>
    <name evidence="6" type="primary">mreB</name>
    <name evidence="7" type="ORF">AUK40_05885</name>
</gene>
<evidence type="ECO:0000313" key="8">
    <source>
        <dbReference type="Proteomes" id="UP000183245"/>
    </source>
</evidence>
<keyword evidence="3 6" id="KW-0067">ATP-binding</keyword>
<dbReference type="STRING" id="1817892.AUK40_05885"/>
<comment type="subcellular location">
    <subcellularLocation>
        <location evidence="6">Cytoplasm</location>
    </subcellularLocation>
    <text evidence="6">Membrane-associated.</text>
</comment>
<dbReference type="InterPro" id="IPR056546">
    <property type="entry name" value="MreB_MamK-like"/>
</dbReference>
<comment type="similarity">
    <text evidence="5 6">Belongs to the FtsA/MreB family.</text>
</comment>
<dbReference type="Pfam" id="PF06723">
    <property type="entry name" value="MreB_Mbl"/>
    <property type="match status" value="1"/>
</dbReference>
<dbReference type="PRINTS" id="PR01652">
    <property type="entry name" value="SHAPEPROTEIN"/>
</dbReference>
<dbReference type="EMBL" id="MNZT01000107">
    <property type="protein sequence ID" value="OIP95605.1"/>
    <property type="molecule type" value="Genomic_DNA"/>
</dbReference>
<comment type="subunit">
    <text evidence="6">Forms polymers.</text>
</comment>
<protein>
    <recommendedName>
        <fullName evidence="6">Cell shape-determining protein MreB</fullName>
    </recommendedName>
</protein>
<keyword evidence="2 6" id="KW-0547">Nucleotide-binding</keyword>
<dbReference type="InterPro" id="IPR043129">
    <property type="entry name" value="ATPase_NBD"/>
</dbReference>
<dbReference type="SUPFAM" id="SSF53067">
    <property type="entry name" value="Actin-like ATPase domain"/>
    <property type="match status" value="2"/>
</dbReference>
<sequence>MANFWTNFWKQFSIDLGIDLGTANSMVYVRGHGIVIQEPSVVAISQKTKDILAIGEEAKKMVGRTPFDIHAIRPLRSGVVSDFEVTEQMLRYFIHKAVQNYARVRLFPNPRVIIGIPSGVTEVERRAVHDAALNAGARKVFLIEEPMAAAIGARLPVHDAGGCMIIDVGGGTAEIAVISLGGVVSSQSIRIAGDKLDEDIILYVRNVLNLVIGERMAEGVKISIGSAWPLKKELEAVIKGRDVLTGLPRAETISSVQVREAMTESLGIIVEAAKSTIEQTPPELVADILDRGIVLAGGGAQIRGLDTLLSQECKMPVTVAEDPMTCVVRGTGVLLDDIELLQRVSVTSKYEKVPY</sequence>
<dbReference type="GO" id="GO:0008360">
    <property type="term" value="P:regulation of cell shape"/>
    <property type="evidence" value="ECO:0007669"/>
    <property type="project" value="UniProtKB-UniRule"/>
</dbReference>
<keyword evidence="4 6" id="KW-0133">Cell shape</keyword>
<dbReference type="InterPro" id="IPR004753">
    <property type="entry name" value="MreB"/>
</dbReference>
<accession>A0A1J5IEW5</accession>